<keyword evidence="2" id="KW-1185">Reference proteome</keyword>
<dbReference type="AlphaFoldDB" id="A0A919ULF7"/>
<evidence type="ECO:0008006" key="3">
    <source>
        <dbReference type="Google" id="ProtNLM"/>
    </source>
</evidence>
<gene>
    <name evidence="1" type="ORF">Dac01nite_14250</name>
</gene>
<name>A0A919ULF7_9MICO</name>
<evidence type="ECO:0000313" key="1">
    <source>
        <dbReference type="EMBL" id="GIG54673.1"/>
    </source>
</evidence>
<dbReference type="InterPro" id="IPR021555">
    <property type="entry name" value="DUF3000"/>
</dbReference>
<comment type="caution">
    <text evidence="1">The sequence shown here is derived from an EMBL/GenBank/DDBJ whole genome shotgun (WGS) entry which is preliminary data.</text>
</comment>
<protein>
    <recommendedName>
        <fullName evidence="3">DUF3000 domain-containing protein</fullName>
    </recommendedName>
</protein>
<accession>A0A919ULF7</accession>
<proteinExistence type="predicted"/>
<dbReference type="RefSeq" id="WP_203655063.1">
    <property type="nucleotide sequence ID" value="NZ_BONR01000002.1"/>
</dbReference>
<dbReference type="Pfam" id="PF11452">
    <property type="entry name" value="DUF3000"/>
    <property type="match status" value="1"/>
</dbReference>
<reference evidence="1" key="1">
    <citation type="submission" date="2021-01" db="EMBL/GenBank/DDBJ databases">
        <title>Whole genome shotgun sequence of Demequina activiva NBRC 110675.</title>
        <authorList>
            <person name="Komaki H."/>
            <person name="Tamura T."/>
        </authorList>
    </citation>
    <scope>NUCLEOTIDE SEQUENCE</scope>
    <source>
        <strain evidence="1">NBRC 110675</strain>
    </source>
</reference>
<organism evidence="1 2">
    <name type="scientific">Demequina activiva</name>
    <dbReference type="NCBI Taxonomy" id="1582364"/>
    <lineage>
        <taxon>Bacteria</taxon>
        <taxon>Bacillati</taxon>
        <taxon>Actinomycetota</taxon>
        <taxon>Actinomycetes</taxon>
        <taxon>Micrococcales</taxon>
        <taxon>Demequinaceae</taxon>
        <taxon>Demequina</taxon>
    </lineage>
</organism>
<dbReference type="Proteomes" id="UP000652354">
    <property type="component" value="Unassembled WGS sequence"/>
</dbReference>
<sequence length="186" mass="19927">MARDHASAPPLFQEALRSLQHARTRADVTLVETPAPSRIAPFAIAIEGEVNAPDTEASGRFVVLHDPDGQEAWEGVLRIVALVKAQVEDEVGGDDMWSDVAWSWLGEALEGVPHHARSGTVTKVTSRSYGDLASRPSQVQVELRVSWTAEDADLEPHIVAWTDLLAACAGVPPLPEGVSMLPGAAR</sequence>
<dbReference type="EMBL" id="BONR01000002">
    <property type="protein sequence ID" value="GIG54673.1"/>
    <property type="molecule type" value="Genomic_DNA"/>
</dbReference>
<evidence type="ECO:0000313" key="2">
    <source>
        <dbReference type="Proteomes" id="UP000652354"/>
    </source>
</evidence>